<protein>
    <submittedName>
        <fullName evidence="1">Uncharacterized protein</fullName>
    </submittedName>
</protein>
<reference evidence="1" key="1">
    <citation type="submission" date="2022-08" db="EMBL/GenBank/DDBJ databases">
        <authorList>
            <person name="Gutierrez-Valencia J."/>
        </authorList>
    </citation>
    <scope>NUCLEOTIDE SEQUENCE</scope>
</reference>
<dbReference type="EMBL" id="CAMGYJ010000006">
    <property type="protein sequence ID" value="CAI0432018.1"/>
    <property type="molecule type" value="Genomic_DNA"/>
</dbReference>
<sequence length="76" mass="8731">MRTKQFGCEVLKMINGTHQRTKVICCSHILETDRQASANPSWMRGAHRPGPPLRQVIQGNDIAGVRQEREVFRLQF</sequence>
<comment type="caution">
    <text evidence="1">The sequence shown here is derived from an EMBL/GenBank/DDBJ whole genome shotgun (WGS) entry which is preliminary data.</text>
</comment>
<keyword evidence="2" id="KW-1185">Reference proteome</keyword>
<dbReference type="AlphaFoldDB" id="A0AAV0LDF9"/>
<dbReference type="Proteomes" id="UP001154282">
    <property type="component" value="Unassembled WGS sequence"/>
</dbReference>
<evidence type="ECO:0000313" key="1">
    <source>
        <dbReference type="EMBL" id="CAI0432018.1"/>
    </source>
</evidence>
<name>A0AAV0LDF9_9ROSI</name>
<gene>
    <name evidence="1" type="ORF">LITE_LOCUS23250</name>
</gene>
<evidence type="ECO:0000313" key="2">
    <source>
        <dbReference type="Proteomes" id="UP001154282"/>
    </source>
</evidence>
<accession>A0AAV0LDF9</accession>
<proteinExistence type="predicted"/>
<organism evidence="1 2">
    <name type="scientific">Linum tenue</name>
    <dbReference type="NCBI Taxonomy" id="586396"/>
    <lineage>
        <taxon>Eukaryota</taxon>
        <taxon>Viridiplantae</taxon>
        <taxon>Streptophyta</taxon>
        <taxon>Embryophyta</taxon>
        <taxon>Tracheophyta</taxon>
        <taxon>Spermatophyta</taxon>
        <taxon>Magnoliopsida</taxon>
        <taxon>eudicotyledons</taxon>
        <taxon>Gunneridae</taxon>
        <taxon>Pentapetalae</taxon>
        <taxon>rosids</taxon>
        <taxon>fabids</taxon>
        <taxon>Malpighiales</taxon>
        <taxon>Linaceae</taxon>
        <taxon>Linum</taxon>
    </lineage>
</organism>